<evidence type="ECO:0000313" key="1">
    <source>
        <dbReference type="EMBL" id="XBT92569.1"/>
    </source>
</evidence>
<sequence length="85" mass="9680">MNVYVALAHDDRLGALTMAVAYWVESMARDDEKADEEQCEEALHKFAEQFTGPQQVAGWINYDKRKGKILALPPLYNKFAQYVGN</sequence>
<proteinExistence type="predicted"/>
<dbReference type="EMBL" id="CP157960">
    <property type="protein sequence ID" value="XBT92569.1"/>
    <property type="molecule type" value="Genomic_DNA"/>
</dbReference>
<dbReference type="AlphaFoldDB" id="A0AAU7RQT6"/>
<protein>
    <recommendedName>
        <fullName evidence="2">DUF982 domain-containing protein</fullName>
    </recommendedName>
</protein>
<evidence type="ECO:0008006" key="2">
    <source>
        <dbReference type="Google" id="ProtNLM"/>
    </source>
</evidence>
<dbReference type="RefSeq" id="WP_349956959.1">
    <property type="nucleotide sequence ID" value="NZ_CP157960.1"/>
</dbReference>
<reference evidence="1" key="1">
    <citation type="submission" date="2024-06" db="EMBL/GenBank/DDBJ databases">
        <authorList>
            <person name="Li T."/>
            <person name="Gao R."/>
        </authorList>
    </citation>
    <scope>NUCLEOTIDE SEQUENCE</scope>
    <source>
        <strain evidence="1">ZPR3</strain>
    </source>
</reference>
<accession>A0AAU7RQT6</accession>
<organism evidence="1">
    <name type="scientific">Rhizobium sp. ZPR3</name>
    <dbReference type="NCBI Taxonomy" id="3158967"/>
    <lineage>
        <taxon>Bacteria</taxon>
        <taxon>Pseudomonadati</taxon>
        <taxon>Pseudomonadota</taxon>
        <taxon>Alphaproteobacteria</taxon>
        <taxon>Hyphomicrobiales</taxon>
        <taxon>Rhizobiaceae</taxon>
        <taxon>Rhizobium/Agrobacterium group</taxon>
        <taxon>Rhizobium</taxon>
    </lineage>
</organism>
<gene>
    <name evidence="1" type="ORF">ABM479_17685</name>
</gene>
<name>A0AAU7RQT6_9HYPH</name>